<sequence>MKKTVLKVNINCMRCKKELMKTVGKIEGIDQIAINSEKGTLIVVGIVDPVVLANKLRKAGKVAEFISVGPYKKEDLETEKLKLPHNFPSCCKQCEVVAIGFPSYYQGHHDPCSIL</sequence>
<protein>
    <recommendedName>
        <fullName evidence="6">HMA domain-containing protein</fullName>
    </recommendedName>
</protein>
<evidence type="ECO:0000256" key="1">
    <source>
        <dbReference type="ARBA" id="ARBA00022481"/>
    </source>
</evidence>
<evidence type="ECO:0000313" key="8">
    <source>
        <dbReference type="Proteomes" id="UP000807159"/>
    </source>
</evidence>
<dbReference type="InterPro" id="IPR051863">
    <property type="entry name" value="HIPP"/>
</dbReference>
<evidence type="ECO:0000256" key="5">
    <source>
        <dbReference type="ARBA" id="ARBA00024045"/>
    </source>
</evidence>
<proteinExistence type="inferred from homology"/>
<keyword evidence="3" id="KW-0449">Lipoprotein</keyword>
<keyword evidence="4" id="KW-0636">Prenylation</keyword>
<dbReference type="GO" id="GO:0046872">
    <property type="term" value="F:metal ion binding"/>
    <property type="evidence" value="ECO:0007669"/>
    <property type="project" value="UniProtKB-KW"/>
</dbReference>
<dbReference type="PANTHER" id="PTHR45811:SF33">
    <property type="entry name" value="HEAVY METAL-ASSOCIATED ISOPRENYLATED PLANT PROTEIN 2-RELATED"/>
    <property type="match status" value="1"/>
</dbReference>
<feature type="domain" description="HMA" evidence="6">
    <location>
        <begin position="1"/>
        <end position="64"/>
    </location>
</feature>
<keyword evidence="2" id="KW-0479">Metal-binding</keyword>
<gene>
    <name evidence="7" type="ORF">H0E87_013157</name>
</gene>
<dbReference type="AlphaFoldDB" id="A0A8T2YM23"/>
<evidence type="ECO:0000256" key="3">
    <source>
        <dbReference type="ARBA" id="ARBA00023288"/>
    </source>
</evidence>
<keyword evidence="1" id="KW-0488">Methylation</keyword>
<evidence type="ECO:0000313" key="7">
    <source>
        <dbReference type="EMBL" id="KAH8506224.1"/>
    </source>
</evidence>
<dbReference type="Pfam" id="PF00403">
    <property type="entry name" value="HMA"/>
    <property type="match status" value="1"/>
</dbReference>
<evidence type="ECO:0000259" key="6">
    <source>
        <dbReference type="PROSITE" id="PS50846"/>
    </source>
</evidence>
<comment type="similarity">
    <text evidence="5">Belongs to the HIPP family.</text>
</comment>
<dbReference type="EMBL" id="JACEGQ020000006">
    <property type="protein sequence ID" value="KAH8506224.1"/>
    <property type="molecule type" value="Genomic_DNA"/>
</dbReference>
<organism evidence="7 8">
    <name type="scientific">Populus deltoides</name>
    <name type="common">Eastern poplar</name>
    <name type="synonym">Eastern cottonwood</name>
    <dbReference type="NCBI Taxonomy" id="3696"/>
    <lineage>
        <taxon>Eukaryota</taxon>
        <taxon>Viridiplantae</taxon>
        <taxon>Streptophyta</taxon>
        <taxon>Embryophyta</taxon>
        <taxon>Tracheophyta</taxon>
        <taxon>Spermatophyta</taxon>
        <taxon>Magnoliopsida</taxon>
        <taxon>eudicotyledons</taxon>
        <taxon>Gunneridae</taxon>
        <taxon>Pentapetalae</taxon>
        <taxon>rosids</taxon>
        <taxon>fabids</taxon>
        <taxon>Malpighiales</taxon>
        <taxon>Salicaceae</taxon>
        <taxon>Saliceae</taxon>
        <taxon>Populus</taxon>
    </lineage>
</organism>
<dbReference type="Gene3D" id="3.30.70.100">
    <property type="match status" value="1"/>
</dbReference>
<dbReference type="Proteomes" id="UP000807159">
    <property type="component" value="Chromosome 6"/>
</dbReference>
<dbReference type="PANTHER" id="PTHR45811">
    <property type="entry name" value="COPPER TRANSPORT PROTEIN FAMILY-RELATED"/>
    <property type="match status" value="1"/>
</dbReference>
<keyword evidence="8" id="KW-1185">Reference proteome</keyword>
<evidence type="ECO:0000256" key="4">
    <source>
        <dbReference type="ARBA" id="ARBA00023289"/>
    </source>
</evidence>
<dbReference type="PROSITE" id="PS50846">
    <property type="entry name" value="HMA_2"/>
    <property type="match status" value="1"/>
</dbReference>
<evidence type="ECO:0000256" key="2">
    <source>
        <dbReference type="ARBA" id="ARBA00022723"/>
    </source>
</evidence>
<comment type="caution">
    <text evidence="7">The sequence shown here is derived from an EMBL/GenBank/DDBJ whole genome shotgun (WGS) entry which is preliminary data.</text>
</comment>
<reference evidence="7" key="1">
    <citation type="journal article" date="2021" name="J. Hered.">
        <title>Genome Assembly of Salicaceae Populus deltoides (Eastern Cottonwood) I-69 Based on Nanopore Sequencing and Hi-C Technologies.</title>
        <authorList>
            <person name="Bai S."/>
            <person name="Wu H."/>
            <person name="Zhang J."/>
            <person name="Pan Z."/>
            <person name="Zhao W."/>
            <person name="Li Z."/>
            <person name="Tong C."/>
        </authorList>
    </citation>
    <scope>NUCLEOTIDE SEQUENCE</scope>
    <source>
        <tissue evidence="7">Leaf</tissue>
    </source>
</reference>
<dbReference type="InterPro" id="IPR036163">
    <property type="entry name" value="HMA_dom_sf"/>
</dbReference>
<accession>A0A8T2YM23</accession>
<name>A0A8T2YM23_POPDE</name>
<dbReference type="InterPro" id="IPR006121">
    <property type="entry name" value="HMA_dom"/>
</dbReference>
<dbReference type="SUPFAM" id="SSF55008">
    <property type="entry name" value="HMA, heavy metal-associated domain"/>
    <property type="match status" value="1"/>
</dbReference>